<evidence type="ECO:0000256" key="1">
    <source>
        <dbReference type="ARBA" id="ARBA00004196"/>
    </source>
</evidence>
<gene>
    <name evidence="5" type="ORF">MAGMO_1622</name>
</gene>
<dbReference type="Gene3D" id="3.40.50.2300">
    <property type="match status" value="2"/>
</dbReference>
<dbReference type="CDD" id="cd06308">
    <property type="entry name" value="PBP1_sensor_kinase-like"/>
    <property type="match status" value="1"/>
</dbReference>
<comment type="subcellular location">
    <subcellularLocation>
        <location evidence="1">Cell envelope</location>
    </subcellularLocation>
</comment>
<evidence type="ECO:0000313" key="5">
    <source>
        <dbReference type="EMBL" id="CRH05806.1"/>
    </source>
</evidence>
<dbReference type="GO" id="GO:0030313">
    <property type="term" value="C:cell envelope"/>
    <property type="evidence" value="ECO:0007669"/>
    <property type="project" value="UniProtKB-SubCell"/>
</dbReference>
<evidence type="ECO:0000259" key="4">
    <source>
        <dbReference type="Pfam" id="PF13407"/>
    </source>
</evidence>
<dbReference type="InterPro" id="IPR028082">
    <property type="entry name" value="Peripla_BP_I"/>
</dbReference>
<feature type="domain" description="Periplasmic binding protein" evidence="4">
    <location>
        <begin position="43"/>
        <end position="293"/>
    </location>
</feature>
<dbReference type="Pfam" id="PF13407">
    <property type="entry name" value="Peripla_BP_4"/>
    <property type="match status" value="1"/>
</dbReference>
<dbReference type="SUPFAM" id="SSF53822">
    <property type="entry name" value="Periplasmic binding protein-like I"/>
    <property type="match status" value="1"/>
</dbReference>
<dbReference type="PANTHER" id="PTHR46847:SF1">
    <property type="entry name" value="D-ALLOSE-BINDING PERIPLASMIC PROTEIN-RELATED"/>
    <property type="match status" value="1"/>
</dbReference>
<comment type="similarity">
    <text evidence="2">Belongs to the bacterial solute-binding protein 2 family.</text>
</comment>
<name>A0A1S7LJ35_MAGMO</name>
<reference evidence="5" key="1">
    <citation type="submission" date="2015-04" db="EMBL/GenBank/DDBJ databases">
        <authorList>
            <person name="Syromyatnikov M.Y."/>
            <person name="Popov V.N."/>
        </authorList>
    </citation>
    <scope>NUCLEOTIDE SEQUENCE</scope>
    <source>
        <strain evidence="5">MO-1</strain>
    </source>
</reference>
<dbReference type="PANTHER" id="PTHR46847">
    <property type="entry name" value="D-ALLOSE-BINDING PERIPLASMIC PROTEIN-RELATED"/>
    <property type="match status" value="1"/>
</dbReference>
<dbReference type="InterPro" id="IPR025997">
    <property type="entry name" value="SBP_2_dom"/>
</dbReference>
<proteinExistence type="inferred from homology"/>
<dbReference type="EMBL" id="LO017727">
    <property type="protein sequence ID" value="CRH05806.1"/>
    <property type="molecule type" value="Genomic_DNA"/>
</dbReference>
<organism evidence="5">
    <name type="scientific">Magnetococcus massalia (strain MO-1)</name>
    <dbReference type="NCBI Taxonomy" id="451514"/>
    <lineage>
        <taxon>Bacteria</taxon>
        <taxon>Pseudomonadati</taxon>
        <taxon>Pseudomonadota</taxon>
        <taxon>Magnetococcia</taxon>
        <taxon>Magnetococcales</taxon>
        <taxon>Magnetococcaceae</taxon>
        <taxon>Magnetococcus</taxon>
    </lineage>
</organism>
<dbReference type="GO" id="GO:0030246">
    <property type="term" value="F:carbohydrate binding"/>
    <property type="evidence" value="ECO:0007669"/>
    <property type="project" value="UniProtKB-ARBA"/>
</dbReference>
<protein>
    <submittedName>
        <fullName evidence="5">Putative D-ribose transporter subunit periplasmic-binding compoent of ABC superfamily</fullName>
    </submittedName>
</protein>
<evidence type="ECO:0000256" key="3">
    <source>
        <dbReference type="ARBA" id="ARBA00022729"/>
    </source>
</evidence>
<accession>A0A1S7LJ35</accession>
<sequence>MLTLKTIHRNKPQMHRLIPLLSLLLFITLIPTTQAQEQQVWTVGFAQDDMSTPWRRDQANQFKKLLEQDERFKVIITDAQGSAVKQALDAEKLVARGIQALVTSPRNGLIMDPVIREIYQRGIPVVMLTRKPASNHYTSFIAPNDQQIGRQVAQLLAEKMQQKGRILVLQGVSTASTAQARTSGFLNALKQYPDLSVSAIIDAGYRMEKAILVMEQILANQTPFDAIYAQSDSMAHGAIRALKQAGIDPSSLPIVGIDYVAETKQLIKRGDMIASFTYPNAAKQGVAAIKRLYSKQPVEKNLTVPSVMMSRHNID</sequence>
<keyword evidence="3" id="KW-0732">Signal</keyword>
<dbReference type="AlphaFoldDB" id="A0A1S7LJ35"/>
<evidence type="ECO:0000256" key="2">
    <source>
        <dbReference type="ARBA" id="ARBA00007639"/>
    </source>
</evidence>